<feature type="transmembrane region" description="Helical" evidence="5">
    <location>
        <begin position="330"/>
        <end position="350"/>
    </location>
</feature>
<feature type="transmembrane region" description="Helical" evidence="5">
    <location>
        <begin position="260"/>
        <end position="278"/>
    </location>
</feature>
<accession>A0ABD5NL67</accession>
<dbReference type="AlphaFoldDB" id="A0ABD5NL67"/>
<reference evidence="7 8" key="1">
    <citation type="journal article" date="2019" name="Int. J. Syst. Evol. Microbiol.">
        <title>The Global Catalogue of Microorganisms (GCM) 10K type strain sequencing project: providing services to taxonomists for standard genome sequencing and annotation.</title>
        <authorList>
            <consortium name="The Broad Institute Genomics Platform"/>
            <consortium name="The Broad Institute Genome Sequencing Center for Infectious Disease"/>
            <person name="Wu L."/>
            <person name="Ma J."/>
        </authorList>
    </citation>
    <scope>NUCLEOTIDE SEQUENCE [LARGE SCALE GENOMIC DNA]</scope>
    <source>
        <strain evidence="7 8">IBRC-M 10256</strain>
    </source>
</reference>
<comment type="caution">
    <text evidence="7">The sequence shown here is derived from an EMBL/GenBank/DDBJ whole genome shotgun (WGS) entry which is preliminary data.</text>
</comment>
<keyword evidence="4 5" id="KW-0472">Membrane</keyword>
<feature type="transmembrane region" description="Helical" evidence="5">
    <location>
        <begin position="223"/>
        <end position="248"/>
    </location>
</feature>
<feature type="domain" description="Peptidase S54 rhomboid" evidence="6">
    <location>
        <begin position="144"/>
        <end position="249"/>
    </location>
</feature>
<evidence type="ECO:0000256" key="4">
    <source>
        <dbReference type="ARBA" id="ARBA00023136"/>
    </source>
</evidence>
<keyword evidence="8" id="KW-1185">Reference proteome</keyword>
<gene>
    <name evidence="7" type="ORF">ACFOUR_04390</name>
</gene>
<evidence type="ECO:0000256" key="1">
    <source>
        <dbReference type="ARBA" id="ARBA00004141"/>
    </source>
</evidence>
<keyword evidence="7" id="KW-0378">Hydrolase</keyword>
<proteinExistence type="predicted"/>
<feature type="transmembrane region" description="Helical" evidence="5">
    <location>
        <begin position="99"/>
        <end position="120"/>
    </location>
</feature>
<feature type="transmembrane region" description="Helical" evidence="5">
    <location>
        <begin position="356"/>
        <end position="380"/>
    </location>
</feature>
<dbReference type="GO" id="GO:0006508">
    <property type="term" value="P:proteolysis"/>
    <property type="evidence" value="ECO:0007669"/>
    <property type="project" value="UniProtKB-KW"/>
</dbReference>
<dbReference type="GO" id="GO:0008233">
    <property type="term" value="F:peptidase activity"/>
    <property type="evidence" value="ECO:0007669"/>
    <property type="project" value="UniProtKB-KW"/>
</dbReference>
<protein>
    <submittedName>
        <fullName evidence="7">Rhomboid family intramembrane serine protease</fullName>
        <ecNumber evidence="7">3.4.21.-</ecNumber>
    </submittedName>
</protein>
<feature type="transmembrane region" description="Helical" evidence="5">
    <location>
        <begin position="290"/>
        <end position="309"/>
    </location>
</feature>
<evidence type="ECO:0000256" key="2">
    <source>
        <dbReference type="ARBA" id="ARBA00022692"/>
    </source>
</evidence>
<dbReference type="EC" id="3.4.21.-" evidence="7"/>
<dbReference type="GO" id="GO:0016020">
    <property type="term" value="C:membrane"/>
    <property type="evidence" value="ECO:0007669"/>
    <property type="project" value="UniProtKB-SubCell"/>
</dbReference>
<feature type="transmembrane region" description="Helical" evidence="5">
    <location>
        <begin position="6"/>
        <end position="26"/>
    </location>
</feature>
<dbReference type="InterPro" id="IPR022764">
    <property type="entry name" value="Peptidase_S54_rhomboid_dom"/>
</dbReference>
<dbReference type="InterPro" id="IPR035952">
    <property type="entry name" value="Rhomboid-like_sf"/>
</dbReference>
<feature type="transmembrane region" description="Helical" evidence="5">
    <location>
        <begin position="140"/>
        <end position="162"/>
    </location>
</feature>
<feature type="transmembrane region" description="Helical" evidence="5">
    <location>
        <begin position="392"/>
        <end position="414"/>
    </location>
</feature>
<dbReference type="Pfam" id="PF01694">
    <property type="entry name" value="Rhomboid"/>
    <property type="match status" value="1"/>
</dbReference>
<evidence type="ECO:0000256" key="3">
    <source>
        <dbReference type="ARBA" id="ARBA00022989"/>
    </source>
</evidence>
<organism evidence="7 8">
    <name type="scientific">Halovivax cerinus</name>
    <dbReference type="NCBI Taxonomy" id="1487865"/>
    <lineage>
        <taxon>Archaea</taxon>
        <taxon>Methanobacteriati</taxon>
        <taxon>Methanobacteriota</taxon>
        <taxon>Stenosarchaea group</taxon>
        <taxon>Halobacteria</taxon>
        <taxon>Halobacteriales</taxon>
        <taxon>Natrialbaceae</taxon>
        <taxon>Halovivax</taxon>
    </lineage>
</organism>
<keyword evidence="2 5" id="KW-0812">Transmembrane</keyword>
<evidence type="ECO:0000313" key="8">
    <source>
        <dbReference type="Proteomes" id="UP001595846"/>
    </source>
</evidence>
<feature type="transmembrane region" description="Helical" evidence="5">
    <location>
        <begin position="72"/>
        <end position="92"/>
    </location>
</feature>
<evidence type="ECO:0000313" key="7">
    <source>
        <dbReference type="EMBL" id="MFC3957612.1"/>
    </source>
</evidence>
<dbReference type="RefSeq" id="WP_256533838.1">
    <property type="nucleotide sequence ID" value="NZ_CP101824.1"/>
</dbReference>
<dbReference type="EMBL" id="JBHSAQ010000002">
    <property type="protein sequence ID" value="MFC3957612.1"/>
    <property type="molecule type" value="Genomic_DNA"/>
</dbReference>
<sequence length="611" mass="64092">MIVSETHVAIGLALCLALAYLGSVIDRARWRRRVTDRFVYGVPWGTAVTVVVLFGFYLVAQHGLDHWDQPLIYPYISWSYGYPTGLLTAGVAHGSPAHVVSNATATLVFGVIAEYTWGHYPPSRTTGAQTPRWKRALSTPWVRALVVFPGVLVAIAVLTAVFSLGPGLGFSGAVYAIVGFTLLTTPRLAVGGVVASSAVSVLYDAVTNPVVTEGLETGPPSPPSWAGVGFQAHLLGFLVGALCAIAVLRRRRVTPAADAVFGGLVLVGLVQSLWLLVLPGEAGTYTLYRGIGVTFLFALAVFTAVAAAGSDRPLPRPARRFDWIPSRRQFAIVWLGTLTIVLGSVVASVLPTGDVSGLTLGIVATGFALLAVPALPPLLPDRVTGGPTSYRGAAVLTLCVITAVVALVAVPYGFTLVDGQPTGTGAVTVDDYTVTYEENASIDRTVLGFPDDTTNTSYGGLLVANDELELFTVGERAAVLEHTGEATVAVGGPGWYETVRAERSGWNVLGNGTAYVVDLAVDGDVTRSYSSGPVGTGVQFTNASVQVAPTDEGFTVRISNDGDTTSVPVPEANASRSVDSFVVRTDTTGEVDRILVSRDGVTVPIAERETY</sequence>
<dbReference type="SUPFAM" id="SSF144091">
    <property type="entry name" value="Rhomboid-like"/>
    <property type="match status" value="1"/>
</dbReference>
<keyword evidence="7" id="KW-0645">Protease</keyword>
<feature type="transmembrane region" description="Helical" evidence="5">
    <location>
        <begin position="38"/>
        <end position="60"/>
    </location>
</feature>
<dbReference type="GeneID" id="73902981"/>
<keyword evidence="3 5" id="KW-1133">Transmembrane helix</keyword>
<dbReference type="Proteomes" id="UP001595846">
    <property type="component" value="Unassembled WGS sequence"/>
</dbReference>
<evidence type="ECO:0000259" key="6">
    <source>
        <dbReference type="Pfam" id="PF01694"/>
    </source>
</evidence>
<dbReference type="Gene3D" id="1.20.1540.10">
    <property type="entry name" value="Rhomboid-like"/>
    <property type="match status" value="1"/>
</dbReference>
<evidence type="ECO:0000256" key="5">
    <source>
        <dbReference type="SAM" id="Phobius"/>
    </source>
</evidence>
<comment type="subcellular location">
    <subcellularLocation>
        <location evidence="1">Membrane</location>
        <topology evidence="1">Multi-pass membrane protein</topology>
    </subcellularLocation>
</comment>
<feature type="transmembrane region" description="Helical" evidence="5">
    <location>
        <begin position="174"/>
        <end position="203"/>
    </location>
</feature>
<name>A0ABD5NL67_9EURY</name>